<gene>
    <name evidence="1" type="ORF">GCM10008171_29190</name>
</gene>
<comment type="caution">
    <text evidence="1">The sequence shown here is derived from an EMBL/GenBank/DDBJ whole genome shotgun (WGS) entry which is preliminary data.</text>
</comment>
<dbReference type="EMBL" id="BSFK01000016">
    <property type="protein sequence ID" value="GLK77665.1"/>
    <property type="molecule type" value="Genomic_DNA"/>
</dbReference>
<organism evidence="1 2">
    <name type="scientific">Methylopila jiangsuensis</name>
    <dbReference type="NCBI Taxonomy" id="586230"/>
    <lineage>
        <taxon>Bacteria</taxon>
        <taxon>Pseudomonadati</taxon>
        <taxon>Pseudomonadota</taxon>
        <taxon>Alphaproteobacteria</taxon>
        <taxon>Hyphomicrobiales</taxon>
        <taxon>Methylopilaceae</taxon>
        <taxon>Methylopila</taxon>
    </lineage>
</organism>
<proteinExistence type="predicted"/>
<evidence type="ECO:0000313" key="1">
    <source>
        <dbReference type="EMBL" id="GLK77665.1"/>
    </source>
</evidence>
<dbReference type="Proteomes" id="UP001143364">
    <property type="component" value="Unassembled WGS sequence"/>
</dbReference>
<dbReference type="RefSeq" id="WP_271205503.1">
    <property type="nucleotide sequence ID" value="NZ_BSFK01000016.1"/>
</dbReference>
<protein>
    <submittedName>
        <fullName evidence="1">Uncharacterized protein</fullName>
    </submittedName>
</protein>
<reference evidence="1" key="2">
    <citation type="submission" date="2023-01" db="EMBL/GenBank/DDBJ databases">
        <authorList>
            <person name="Sun Q."/>
            <person name="Evtushenko L."/>
        </authorList>
    </citation>
    <scope>NUCLEOTIDE SEQUENCE</scope>
    <source>
        <strain evidence="1">VKM B-2555</strain>
    </source>
</reference>
<evidence type="ECO:0000313" key="2">
    <source>
        <dbReference type="Proteomes" id="UP001143364"/>
    </source>
</evidence>
<dbReference type="AlphaFoldDB" id="A0A9W6N4U0"/>
<sequence>MARRTAEETKAHFEGILERQLKGDARLWFHPFAEAVIDALSEKSAVSKADILAKLEAALEGKHRLGRATIEAAIDRLRREPLQKPSDAE</sequence>
<reference evidence="1" key="1">
    <citation type="journal article" date="2014" name="Int. J. Syst. Evol. Microbiol.">
        <title>Complete genome sequence of Corynebacterium casei LMG S-19264T (=DSM 44701T), isolated from a smear-ripened cheese.</title>
        <authorList>
            <consortium name="US DOE Joint Genome Institute (JGI-PGF)"/>
            <person name="Walter F."/>
            <person name="Albersmeier A."/>
            <person name="Kalinowski J."/>
            <person name="Ruckert C."/>
        </authorList>
    </citation>
    <scope>NUCLEOTIDE SEQUENCE</scope>
    <source>
        <strain evidence="1">VKM B-2555</strain>
    </source>
</reference>
<accession>A0A9W6N4U0</accession>
<keyword evidence="2" id="KW-1185">Reference proteome</keyword>
<name>A0A9W6N4U0_9HYPH</name>